<evidence type="ECO:0000256" key="7">
    <source>
        <dbReference type="SAM" id="MobiDB-lite"/>
    </source>
</evidence>
<evidence type="ECO:0000256" key="1">
    <source>
        <dbReference type="ARBA" id="ARBA00004561"/>
    </source>
</evidence>
<evidence type="ECO:0000256" key="5">
    <source>
        <dbReference type="ARBA" id="ARBA00022837"/>
    </source>
</evidence>
<organism evidence="10 11">
    <name type="scientific">Alcanivorax hongdengensis A-11-3</name>
    <dbReference type="NCBI Taxonomy" id="1177179"/>
    <lineage>
        <taxon>Bacteria</taxon>
        <taxon>Pseudomonadati</taxon>
        <taxon>Pseudomonadota</taxon>
        <taxon>Gammaproteobacteria</taxon>
        <taxon>Oceanospirillales</taxon>
        <taxon>Alcanivoracaceae</taxon>
        <taxon>Alcanivorax</taxon>
    </lineage>
</organism>
<keyword evidence="11" id="KW-1185">Reference proteome</keyword>
<keyword evidence="6" id="KW-0281">Fimbrium</keyword>
<dbReference type="SUPFAM" id="SSF50998">
    <property type="entry name" value="Quinoprotein alcohol dehydrogenase-like"/>
    <property type="match status" value="1"/>
</dbReference>
<dbReference type="GO" id="GO:0009289">
    <property type="term" value="C:pilus"/>
    <property type="evidence" value="ECO:0007669"/>
    <property type="project" value="UniProtKB-SubCell"/>
</dbReference>
<evidence type="ECO:0000256" key="6">
    <source>
        <dbReference type="ARBA" id="ARBA00023263"/>
    </source>
</evidence>
<evidence type="ECO:0000313" key="10">
    <source>
        <dbReference type="EMBL" id="EKF74493.1"/>
    </source>
</evidence>
<dbReference type="InterPro" id="IPR015943">
    <property type="entry name" value="WD40/YVTN_repeat-like_dom_sf"/>
</dbReference>
<comment type="subcellular location">
    <subcellularLocation>
        <location evidence="1">Fimbrium</location>
    </subcellularLocation>
</comment>
<name>L0WCM8_9GAMM</name>
<dbReference type="PATRIC" id="fig|1177179.3.peg.1745"/>
<dbReference type="AlphaFoldDB" id="L0WCM8"/>
<keyword evidence="8" id="KW-0732">Signal</keyword>
<gene>
    <name evidence="10" type="ORF">A11A3_08730</name>
</gene>
<dbReference type="Gene3D" id="3.40.50.410">
    <property type="entry name" value="von Willebrand factor, type A domain"/>
    <property type="match status" value="2"/>
</dbReference>
<dbReference type="Proteomes" id="UP000010164">
    <property type="component" value="Unassembled WGS sequence"/>
</dbReference>
<evidence type="ECO:0000256" key="8">
    <source>
        <dbReference type="SAM" id="SignalP"/>
    </source>
</evidence>
<dbReference type="InterPro" id="IPR011047">
    <property type="entry name" value="Quinoprotein_ADH-like_sf"/>
</dbReference>
<dbReference type="InterPro" id="IPR036465">
    <property type="entry name" value="vWFA_dom_sf"/>
</dbReference>
<sequence length="1143" mass="124167">MGGKKMIKLTRQAFAICLTLALPLSNAHADDTEIFYADADASNNQNTPQANVMVLLDSSGSMGYCKTSACNDGTRPRIDITKDAFNAMVDALPDRVNMGLTRFYNGKDGQVLFPISKMSQGGRAAIKYEASKINPTGGTPTFKAYNDIARYMYGESTNTSKNFDQKVCVDRTVSESCSDNIVYDKYGNIVYEDSWQELTGIATCNDLPDSMKNYQCKIGYGSWSQTDGGGTTTCNPNNDDCKVEYQGGFHDLPSGDSCDPTQSYCQVTQWSPWSDWGTKNKNKCKNKDKDAGICQENSRSEFICTGSIFGFCYAGYYQTEYQKRTALTFAKKDPVYYTRQTTVLVKAPKTQQECTTSTTCNGYGEIYDDDNKYVSPMNNKNECEKNYIVMMTDGEPNGDSGVQAAGDLPSCRSNDSSLSTYQSYQCQDNLASFMVGASKADNQKVKTYTVGLYMDSGYIDDMKGVASNGKGEFYQADDADSLAKAFMKIVDLVDEQSRSVSSPGVAVNQMNRFEHLDQLYYSIFQPAISTYWEGNLKKYRLVGGQIQDANDRNAVSDSTGYFTSTSKSYWSDETDGYDATKGGARGEVSKHKIFYDAQGLSNGGSLTQVDWDKVGTSSGLDRTFFGLKSTAEDATFNDLISKLQTLWSDPMHSVPVLVNYGGSSEDANDQNNVIFVSTNAGMLHAVDAKTGAEKFTFMPYKFITEANKFTVNRPGLDGNSRALYGLDGSWIAWRRKNSSGKAGDAPRAVYLYGGMRRGGRDYYALDVTNPDGTPNLLWHITGGVGDFARLGQTWSTPTLTQIPLGDDATPTPVLVFGGGYSPNDHDSQNAGSTNRSSEDEMGNAIYIVNALTGDLVWSASSSSGASKTVSSMKWAIPSGISVVDKDLDGVADNLYFGDLGGQLFRVDIDQSGGKDMKVRRMADLGGDGSDHRRFYEAPAVAYVRENNSDVFYVSLGSGYRAHPKDKSTKEAFFVVRDPTAANDADFGSVLSLDDLTNITSSGKGSPKSAGWYYYLDNANGEKVMSSPVILNNTIRFSTYSPVSTTSPDNACVVSVGSAYLHTVSLVTGEGLNNDGTVSSDRREQLKQQTPPPTPVLLTDGDGNVSVVVGTEVVADDSLGNVGLRKTRWYQMGVDGAGNASGGQ</sequence>
<dbReference type="eggNOG" id="COG2304">
    <property type="taxonomic scope" value="Bacteria"/>
</dbReference>
<keyword evidence="5" id="KW-0106">Calcium</keyword>
<dbReference type="STRING" id="1177179.A11A3_08730"/>
<feature type="region of interest" description="Disordered" evidence="7">
    <location>
        <begin position="1070"/>
        <end position="1101"/>
    </location>
</feature>
<evidence type="ECO:0000259" key="9">
    <source>
        <dbReference type="Pfam" id="PF05567"/>
    </source>
</evidence>
<evidence type="ECO:0000256" key="4">
    <source>
        <dbReference type="ARBA" id="ARBA00022723"/>
    </source>
</evidence>
<comment type="similarity">
    <text evidence="2">Belongs to the PilY1 family.</text>
</comment>
<dbReference type="Pfam" id="PF05567">
    <property type="entry name" value="T4P_PilY1"/>
    <property type="match status" value="1"/>
</dbReference>
<feature type="chain" id="PRO_5003947891" evidence="8">
    <location>
        <begin position="30"/>
        <end position="1143"/>
    </location>
</feature>
<evidence type="ECO:0000256" key="2">
    <source>
        <dbReference type="ARBA" id="ARBA00008387"/>
    </source>
</evidence>
<dbReference type="OrthoDB" id="7156875at2"/>
<keyword evidence="4" id="KW-0479">Metal-binding</keyword>
<proteinExistence type="inferred from homology"/>
<feature type="signal peptide" evidence="8">
    <location>
        <begin position="1"/>
        <end position="29"/>
    </location>
</feature>
<accession>L0WCM8</accession>
<dbReference type="GO" id="GO:0046872">
    <property type="term" value="F:metal ion binding"/>
    <property type="evidence" value="ECO:0007669"/>
    <property type="project" value="UniProtKB-KW"/>
</dbReference>
<protein>
    <submittedName>
        <fullName evidence="10">Pilin biogenesis-like protein</fullName>
    </submittedName>
</protein>
<keyword evidence="3" id="KW-1029">Fimbrium biogenesis</keyword>
<dbReference type="SUPFAM" id="SSF53300">
    <property type="entry name" value="vWA-like"/>
    <property type="match status" value="2"/>
</dbReference>
<reference evidence="10 11" key="1">
    <citation type="journal article" date="2012" name="J. Bacteriol.">
        <title>Genome Sequence of the Alkane-Degrading Bacterium Alcanivorax hongdengensis Type Strain A-11-3.</title>
        <authorList>
            <person name="Lai Q."/>
            <person name="Shao Z."/>
        </authorList>
    </citation>
    <scope>NUCLEOTIDE SEQUENCE [LARGE SCALE GENOMIC DNA]</scope>
    <source>
        <strain evidence="10 11">A-11-3</strain>
    </source>
</reference>
<dbReference type="InterPro" id="IPR008707">
    <property type="entry name" value="B-propeller_PilY1"/>
</dbReference>
<evidence type="ECO:0000313" key="11">
    <source>
        <dbReference type="Proteomes" id="UP000010164"/>
    </source>
</evidence>
<feature type="domain" description="PilY1 beta-propeller" evidence="9">
    <location>
        <begin position="659"/>
        <end position="909"/>
    </location>
</feature>
<dbReference type="EMBL" id="AMRJ01000011">
    <property type="protein sequence ID" value="EKF74493.1"/>
    <property type="molecule type" value="Genomic_DNA"/>
</dbReference>
<evidence type="ECO:0000256" key="3">
    <source>
        <dbReference type="ARBA" id="ARBA00022558"/>
    </source>
</evidence>
<dbReference type="eggNOG" id="COG3419">
    <property type="taxonomic scope" value="Bacteria"/>
</dbReference>
<comment type="caution">
    <text evidence="10">The sequence shown here is derived from an EMBL/GenBank/DDBJ whole genome shotgun (WGS) entry which is preliminary data.</text>
</comment>
<dbReference type="Gene3D" id="2.130.10.10">
    <property type="entry name" value="YVTN repeat-like/Quinoprotein amine dehydrogenase"/>
    <property type="match status" value="1"/>
</dbReference>